<gene>
    <name evidence="1" type="ORF">TNCT_209911</name>
</gene>
<dbReference type="Proteomes" id="UP000887116">
    <property type="component" value="Unassembled WGS sequence"/>
</dbReference>
<organism evidence="1 2">
    <name type="scientific">Trichonephila clavata</name>
    <name type="common">Joro spider</name>
    <name type="synonym">Nephila clavata</name>
    <dbReference type="NCBI Taxonomy" id="2740835"/>
    <lineage>
        <taxon>Eukaryota</taxon>
        <taxon>Metazoa</taxon>
        <taxon>Ecdysozoa</taxon>
        <taxon>Arthropoda</taxon>
        <taxon>Chelicerata</taxon>
        <taxon>Arachnida</taxon>
        <taxon>Araneae</taxon>
        <taxon>Araneomorphae</taxon>
        <taxon>Entelegynae</taxon>
        <taxon>Araneoidea</taxon>
        <taxon>Nephilidae</taxon>
        <taxon>Trichonephila</taxon>
    </lineage>
</organism>
<sequence length="94" mass="10648">MKNERGVVQITMHFRSSSIGVGAKNLKNHRFKTTDAIQVALPGCMNSLMVINFQAAYEDWKIKLSAVYCLQEDHILKVASHCTDICNKFLYEAL</sequence>
<proteinExistence type="predicted"/>
<dbReference type="AlphaFoldDB" id="A0A8X6J152"/>
<reference evidence="1" key="1">
    <citation type="submission" date="2020-07" db="EMBL/GenBank/DDBJ databases">
        <title>Multicomponent nature underlies the extraordinary mechanical properties of spider dragline silk.</title>
        <authorList>
            <person name="Kono N."/>
            <person name="Nakamura H."/>
            <person name="Mori M."/>
            <person name="Yoshida Y."/>
            <person name="Ohtoshi R."/>
            <person name="Malay A.D."/>
            <person name="Moran D.A.P."/>
            <person name="Tomita M."/>
            <person name="Numata K."/>
            <person name="Arakawa K."/>
        </authorList>
    </citation>
    <scope>NUCLEOTIDE SEQUENCE</scope>
</reference>
<evidence type="ECO:0000313" key="2">
    <source>
        <dbReference type="Proteomes" id="UP000887116"/>
    </source>
</evidence>
<protein>
    <submittedName>
        <fullName evidence="1">Uncharacterized protein</fullName>
    </submittedName>
</protein>
<keyword evidence="2" id="KW-1185">Reference proteome</keyword>
<dbReference type="EMBL" id="BMAO01039590">
    <property type="protein sequence ID" value="GFR32554.1"/>
    <property type="molecule type" value="Genomic_DNA"/>
</dbReference>
<name>A0A8X6J152_TRICU</name>
<accession>A0A8X6J152</accession>
<evidence type="ECO:0000313" key="1">
    <source>
        <dbReference type="EMBL" id="GFR32554.1"/>
    </source>
</evidence>
<comment type="caution">
    <text evidence="1">The sequence shown here is derived from an EMBL/GenBank/DDBJ whole genome shotgun (WGS) entry which is preliminary data.</text>
</comment>